<dbReference type="KEGG" id="tpol:Mal48_05970"/>
<keyword evidence="2" id="KW-1185">Reference proteome</keyword>
<gene>
    <name evidence="1" type="ORF">Mal48_05970</name>
</gene>
<reference evidence="1 2" key="1">
    <citation type="submission" date="2019-02" db="EMBL/GenBank/DDBJ databases">
        <title>Deep-cultivation of Planctomycetes and their phenomic and genomic characterization uncovers novel biology.</title>
        <authorList>
            <person name="Wiegand S."/>
            <person name="Jogler M."/>
            <person name="Boedeker C."/>
            <person name="Pinto D."/>
            <person name="Vollmers J."/>
            <person name="Rivas-Marin E."/>
            <person name="Kohn T."/>
            <person name="Peeters S.H."/>
            <person name="Heuer A."/>
            <person name="Rast P."/>
            <person name="Oberbeckmann S."/>
            <person name="Bunk B."/>
            <person name="Jeske O."/>
            <person name="Meyerdierks A."/>
            <person name="Storesund J.E."/>
            <person name="Kallscheuer N."/>
            <person name="Luecker S."/>
            <person name="Lage O.M."/>
            <person name="Pohl T."/>
            <person name="Merkel B.J."/>
            <person name="Hornburger P."/>
            <person name="Mueller R.-W."/>
            <person name="Bruemmer F."/>
            <person name="Labrenz M."/>
            <person name="Spormann A.M."/>
            <person name="Op den Camp H."/>
            <person name="Overmann J."/>
            <person name="Amann R."/>
            <person name="Jetten M.S.M."/>
            <person name="Mascher T."/>
            <person name="Medema M.H."/>
            <person name="Devos D.P."/>
            <person name="Kaster A.-K."/>
            <person name="Ovreas L."/>
            <person name="Rohde M."/>
            <person name="Galperin M.Y."/>
            <person name="Jogler C."/>
        </authorList>
    </citation>
    <scope>NUCLEOTIDE SEQUENCE [LARGE SCALE GENOMIC DNA]</scope>
    <source>
        <strain evidence="1 2">Mal48</strain>
    </source>
</reference>
<evidence type="ECO:0008006" key="3">
    <source>
        <dbReference type="Google" id="ProtNLM"/>
    </source>
</evidence>
<proteinExistence type="predicted"/>
<dbReference type="Pfam" id="PF10707">
    <property type="entry name" value="YrbL-PhoP_reg"/>
    <property type="match status" value="1"/>
</dbReference>
<dbReference type="InterPro" id="IPR019647">
    <property type="entry name" value="PhoP_reg_network_YrbL"/>
</dbReference>
<dbReference type="OrthoDB" id="595236at2"/>
<dbReference type="Proteomes" id="UP000315724">
    <property type="component" value="Chromosome"/>
</dbReference>
<evidence type="ECO:0000313" key="1">
    <source>
        <dbReference type="EMBL" id="QDT31364.1"/>
    </source>
</evidence>
<dbReference type="AlphaFoldDB" id="A0A517QID3"/>
<dbReference type="EMBL" id="CP036267">
    <property type="protein sequence ID" value="QDT31364.1"/>
    <property type="molecule type" value="Genomic_DNA"/>
</dbReference>
<accession>A0A517QID3</accession>
<protein>
    <recommendedName>
        <fullName evidence="3">PhoP regulatory network protein YrbL</fullName>
    </recommendedName>
</protein>
<organism evidence="1 2">
    <name type="scientific">Thalassoglobus polymorphus</name>
    <dbReference type="NCBI Taxonomy" id="2527994"/>
    <lineage>
        <taxon>Bacteria</taxon>
        <taxon>Pseudomonadati</taxon>
        <taxon>Planctomycetota</taxon>
        <taxon>Planctomycetia</taxon>
        <taxon>Planctomycetales</taxon>
        <taxon>Planctomycetaceae</taxon>
        <taxon>Thalassoglobus</taxon>
    </lineage>
</organism>
<sequence length="248" mass="28415">MTSGELKIHQGQPILLKEKTPFGVGGRRLCFTHPDDPGKCVKVLRQDEDKTIRGKKTGFVPARFRRTYDNNAHERQILTKIFKRIGPEMQQHLPLYHGMVETDLGPGMVLDLVRDADGRISRSLRELISTGYELDQFRPAFDQFSEFMLKHVVLTRSFLDHNLAMQHKADGSWQMYMIDGFGDPAWLPVANWFRSLGEKKVQRRIASAWTRFEQFRDSGGVTQELIENSTWGQGFLNHRGETPTAKAG</sequence>
<evidence type="ECO:0000313" key="2">
    <source>
        <dbReference type="Proteomes" id="UP000315724"/>
    </source>
</evidence>
<name>A0A517QID3_9PLAN</name>